<reference evidence="1 2" key="1">
    <citation type="journal article" date="2012" name="PLoS ONE">
        <title>Edwardsiella comparative phylogenomics reveal the new intra/inter-species taxonomic relationships, virulence evolution and niche adaptation mechanisms.</title>
        <authorList>
            <person name="Yang M."/>
            <person name="Lv Y."/>
            <person name="Xiao J."/>
            <person name="Wu H."/>
            <person name="Zheng H."/>
            <person name="Liu Q."/>
            <person name="Zhang Y."/>
            <person name="Wang Q."/>
        </authorList>
    </citation>
    <scope>NUCLEOTIDE SEQUENCE [LARGE SCALE GENOMIC DNA]</scope>
    <source>
        <strain evidence="2">080813</strain>
    </source>
</reference>
<protein>
    <submittedName>
        <fullName evidence="1">Uncharacterized protein</fullName>
    </submittedName>
</protein>
<evidence type="ECO:0000313" key="1">
    <source>
        <dbReference type="EMBL" id="AIJ09223.1"/>
    </source>
</evidence>
<dbReference type="KEGG" id="ete:ETEE_2790"/>
<proteinExistence type="predicted"/>
<name>A0A076LRP5_9GAMM</name>
<organism evidence="1 2">
    <name type="scientific">Edwardsiella anguillarum ET080813</name>
    <dbReference type="NCBI Taxonomy" id="667120"/>
    <lineage>
        <taxon>Bacteria</taxon>
        <taxon>Pseudomonadati</taxon>
        <taxon>Pseudomonadota</taxon>
        <taxon>Gammaproteobacteria</taxon>
        <taxon>Enterobacterales</taxon>
        <taxon>Hafniaceae</taxon>
        <taxon>Edwardsiella</taxon>
    </lineage>
</organism>
<accession>A0A076LRP5</accession>
<sequence length="37" mass="4010">MIYFLLYYSRLYSISINYATLAAGAPGVIPLALPCVA</sequence>
<gene>
    <name evidence="1" type="ORF">ETEE_2790</name>
</gene>
<dbReference type="Proteomes" id="UP000028681">
    <property type="component" value="Chromosome"/>
</dbReference>
<dbReference type="EMBL" id="CP006664">
    <property type="protein sequence ID" value="AIJ09223.1"/>
    <property type="molecule type" value="Genomic_DNA"/>
</dbReference>
<evidence type="ECO:0000313" key="2">
    <source>
        <dbReference type="Proteomes" id="UP000028681"/>
    </source>
</evidence>
<dbReference type="AlphaFoldDB" id="A0A076LRP5"/>
<dbReference type="HOGENOM" id="CLU_3343089_0_0_6"/>